<dbReference type="GO" id="GO:0101006">
    <property type="term" value="F:protein histidine phosphatase activity"/>
    <property type="evidence" value="ECO:0007669"/>
    <property type="project" value="InterPro"/>
</dbReference>
<name>A0A5S3VBF0_9GAMM</name>
<evidence type="ECO:0000313" key="2">
    <source>
        <dbReference type="EMBL" id="TMO76698.1"/>
    </source>
</evidence>
<proteinExistence type="predicted"/>
<dbReference type="EMBL" id="PNBW01000025">
    <property type="protein sequence ID" value="TMO76698.1"/>
    <property type="molecule type" value="Genomic_DNA"/>
</dbReference>
<dbReference type="EMBL" id="PNBX01000022">
    <property type="protein sequence ID" value="TMO69244.1"/>
    <property type="molecule type" value="Genomic_DNA"/>
</dbReference>
<dbReference type="InterPro" id="IPR029033">
    <property type="entry name" value="His_PPase_superfam"/>
</dbReference>
<dbReference type="Proteomes" id="UP000307164">
    <property type="component" value="Unassembled WGS sequence"/>
</dbReference>
<dbReference type="RefSeq" id="WP_138590856.1">
    <property type="nucleotide sequence ID" value="NZ_PNBW01000025.1"/>
</dbReference>
<dbReference type="InterPro" id="IPR013078">
    <property type="entry name" value="His_Pase_superF_clade-1"/>
</dbReference>
<evidence type="ECO:0000313" key="1">
    <source>
        <dbReference type="EMBL" id="TMO69244.1"/>
    </source>
</evidence>
<comment type="caution">
    <text evidence="1">The sequence shown here is derived from an EMBL/GenBank/DDBJ whole genome shotgun (WGS) entry which is preliminary data.</text>
</comment>
<sequence>MKTILIMRHGEAVPMQAQDEMRVLTQKGQAQANEMGWWLKSHYAPDAVLVSPYLRAQQTAEQVLALNPVEFNETCQDIIPSGDAAFAVDYLETLISLHPQYNTWLVVAHMPIVSYLVDQLSPGKMPIFNTAAVAVIEYDEVVHRGCFLKMQAPSK</sequence>
<gene>
    <name evidence="1" type="primary">sixA</name>
    <name evidence="1" type="ORF">CWC19_05875</name>
    <name evidence="2" type="ORF">CWC20_05315</name>
</gene>
<organism evidence="1 4">
    <name type="scientific">Pseudoalteromonas aurantia</name>
    <dbReference type="NCBI Taxonomy" id="43654"/>
    <lineage>
        <taxon>Bacteria</taxon>
        <taxon>Pseudomonadati</taxon>
        <taxon>Pseudomonadota</taxon>
        <taxon>Gammaproteobacteria</taxon>
        <taxon>Alteromonadales</taxon>
        <taxon>Pseudoalteromonadaceae</taxon>
        <taxon>Pseudoalteromonas</taxon>
    </lineage>
</organism>
<accession>A0A5S3VBF0</accession>
<reference evidence="3 4" key="1">
    <citation type="submission" date="2018-01" db="EMBL/GenBank/DDBJ databases">
        <authorList>
            <person name="Paulsen S."/>
            <person name="Gram L.K."/>
        </authorList>
    </citation>
    <scope>NUCLEOTIDE SEQUENCE [LARGE SCALE GENOMIC DNA]</scope>
    <source>
        <strain evidence="1 4">S3790</strain>
        <strain evidence="2 3">S3895</strain>
    </source>
</reference>
<dbReference type="InterPro" id="IPR004449">
    <property type="entry name" value="SixA"/>
</dbReference>
<keyword evidence="3" id="KW-1185">Reference proteome</keyword>
<dbReference type="OrthoDB" id="92610at2"/>
<dbReference type="NCBIfam" id="TIGR00249">
    <property type="entry name" value="sixA"/>
    <property type="match status" value="1"/>
</dbReference>
<dbReference type="Gene3D" id="3.40.50.1240">
    <property type="entry name" value="Phosphoglycerate mutase-like"/>
    <property type="match status" value="1"/>
</dbReference>
<reference evidence="1" key="3">
    <citation type="submission" date="2019-09" db="EMBL/GenBank/DDBJ databases">
        <title>Co-occurence of chitin degradation, pigmentation and bioactivity in marine Pseudoalteromonas.</title>
        <authorList>
            <person name="Sonnenschein E.C."/>
            <person name="Bech P.K."/>
        </authorList>
    </citation>
    <scope>NUCLEOTIDE SEQUENCE</scope>
    <source>
        <strain evidence="1">S3790</strain>
    </source>
</reference>
<dbReference type="SUPFAM" id="SSF53254">
    <property type="entry name" value="Phosphoglycerate mutase-like"/>
    <property type="match status" value="1"/>
</dbReference>
<dbReference type="Pfam" id="PF00300">
    <property type="entry name" value="His_Phos_1"/>
    <property type="match status" value="1"/>
</dbReference>
<dbReference type="SMART" id="SM00855">
    <property type="entry name" value="PGAM"/>
    <property type="match status" value="1"/>
</dbReference>
<reference evidence="3 4" key="2">
    <citation type="submission" date="2019-06" db="EMBL/GenBank/DDBJ databases">
        <title>Co-occurence of chitin degradation, pigmentation and bioactivity in marine Pseudoalteromonas.</title>
        <authorList>
            <person name="Sonnenschein E.C."/>
            <person name="Bech P.K."/>
        </authorList>
    </citation>
    <scope>NUCLEOTIDE SEQUENCE [LARGE SCALE GENOMIC DNA]</scope>
    <source>
        <strain evidence="4">S3790</strain>
        <strain evidence="2 3">S3895</strain>
    </source>
</reference>
<evidence type="ECO:0000313" key="3">
    <source>
        <dbReference type="Proteomes" id="UP000307164"/>
    </source>
</evidence>
<evidence type="ECO:0000313" key="4">
    <source>
        <dbReference type="Proteomes" id="UP000307217"/>
    </source>
</evidence>
<dbReference type="Proteomes" id="UP000307217">
    <property type="component" value="Unassembled WGS sequence"/>
</dbReference>
<dbReference type="CDD" id="cd07040">
    <property type="entry name" value="HP"/>
    <property type="match status" value="1"/>
</dbReference>
<dbReference type="AlphaFoldDB" id="A0A5S3VBF0"/>
<protein>
    <submittedName>
        <fullName evidence="1">Phosphohistidine phosphatase SixA</fullName>
    </submittedName>
</protein>
<dbReference type="GO" id="GO:0005737">
    <property type="term" value="C:cytoplasm"/>
    <property type="evidence" value="ECO:0007669"/>
    <property type="project" value="InterPro"/>
</dbReference>